<proteinExistence type="predicted"/>
<dbReference type="EMBL" id="CM001879">
    <property type="protein sequence ID" value="EOX93167.1"/>
    <property type="molecule type" value="Genomic_DNA"/>
</dbReference>
<accession>A0A061DL94</accession>
<evidence type="ECO:0000313" key="3">
    <source>
        <dbReference type="Proteomes" id="UP000026915"/>
    </source>
</evidence>
<keyword evidence="3" id="KW-1185">Reference proteome</keyword>
<protein>
    <submittedName>
        <fullName evidence="2">Uncharacterized protein</fullName>
    </submittedName>
</protein>
<evidence type="ECO:0000313" key="2">
    <source>
        <dbReference type="EMBL" id="EOX93167.1"/>
    </source>
</evidence>
<keyword evidence="1" id="KW-0175">Coiled coil</keyword>
<gene>
    <name evidence="2" type="ORF">TCM_002014</name>
</gene>
<evidence type="ECO:0000256" key="1">
    <source>
        <dbReference type="SAM" id="Coils"/>
    </source>
</evidence>
<sequence length="221" mass="25158">MSTKRSEAENKSLKEKIEVLQSKMEVQQSEINSLNKELSETKARANKLETDLSDQSKIMNVVKMANEALKPGMRQLQQDFLDQDVQDSHVRNLESNNIAIDYNLFKNLENLEDFTNYPDPLWSETIGCSFGRGTSIAEAKLSPLHETVNVEGFRILKENSPMIQEIFREYPNIASGLQVCYLASRNGLMNSLAEDLVAQSWEEVEVKEEIKSTKAKLKLLE</sequence>
<feature type="coiled-coil region" evidence="1">
    <location>
        <begin position="3"/>
        <end position="51"/>
    </location>
</feature>
<name>A0A061DL94_THECC</name>
<dbReference type="Proteomes" id="UP000026915">
    <property type="component" value="Chromosome 1"/>
</dbReference>
<dbReference type="Gramene" id="EOX93167">
    <property type="protein sequence ID" value="EOX93167"/>
    <property type="gene ID" value="TCM_002014"/>
</dbReference>
<reference evidence="2 3" key="1">
    <citation type="journal article" date="2013" name="Genome Biol.">
        <title>The genome sequence of the most widely cultivated cacao type and its use to identify candidate genes regulating pod color.</title>
        <authorList>
            <person name="Motamayor J.C."/>
            <person name="Mockaitis K."/>
            <person name="Schmutz J."/>
            <person name="Haiminen N."/>
            <person name="Iii D.L."/>
            <person name="Cornejo O."/>
            <person name="Findley S.D."/>
            <person name="Zheng P."/>
            <person name="Utro F."/>
            <person name="Royaert S."/>
            <person name="Saski C."/>
            <person name="Jenkins J."/>
            <person name="Podicheti R."/>
            <person name="Zhao M."/>
            <person name="Scheffler B.E."/>
            <person name="Stack J.C."/>
            <person name="Feltus F.A."/>
            <person name="Mustiga G.M."/>
            <person name="Amores F."/>
            <person name="Phillips W."/>
            <person name="Marelli J.P."/>
            <person name="May G.D."/>
            <person name="Shapiro H."/>
            <person name="Ma J."/>
            <person name="Bustamante C.D."/>
            <person name="Schnell R.J."/>
            <person name="Main D."/>
            <person name="Gilbert D."/>
            <person name="Parida L."/>
            <person name="Kuhn D.N."/>
        </authorList>
    </citation>
    <scope>NUCLEOTIDE SEQUENCE [LARGE SCALE GENOMIC DNA]</scope>
    <source>
        <strain evidence="3">cv. Matina 1-6</strain>
    </source>
</reference>
<organism evidence="2 3">
    <name type="scientific">Theobroma cacao</name>
    <name type="common">Cacao</name>
    <name type="synonym">Cocoa</name>
    <dbReference type="NCBI Taxonomy" id="3641"/>
    <lineage>
        <taxon>Eukaryota</taxon>
        <taxon>Viridiplantae</taxon>
        <taxon>Streptophyta</taxon>
        <taxon>Embryophyta</taxon>
        <taxon>Tracheophyta</taxon>
        <taxon>Spermatophyta</taxon>
        <taxon>Magnoliopsida</taxon>
        <taxon>eudicotyledons</taxon>
        <taxon>Gunneridae</taxon>
        <taxon>Pentapetalae</taxon>
        <taxon>rosids</taxon>
        <taxon>malvids</taxon>
        <taxon>Malvales</taxon>
        <taxon>Malvaceae</taxon>
        <taxon>Byttnerioideae</taxon>
        <taxon>Theobroma</taxon>
    </lineage>
</organism>
<dbReference type="HOGENOM" id="CLU_1252565_0_0_1"/>
<dbReference type="InParanoid" id="A0A061DL94"/>
<dbReference type="AlphaFoldDB" id="A0A061DL94"/>